<dbReference type="GO" id="GO:0005576">
    <property type="term" value="C:extracellular region"/>
    <property type="evidence" value="ECO:0007669"/>
    <property type="project" value="TreeGrafter"/>
</dbReference>
<feature type="signal peptide" evidence="7">
    <location>
        <begin position="1"/>
        <end position="22"/>
    </location>
</feature>
<feature type="domain" description="GH18" evidence="8">
    <location>
        <begin position="24"/>
        <end position="390"/>
    </location>
</feature>
<feature type="region of interest" description="Disordered" evidence="5">
    <location>
        <begin position="390"/>
        <end position="420"/>
    </location>
</feature>
<dbReference type="SUPFAM" id="SSF54556">
    <property type="entry name" value="Chitinase insertion domain"/>
    <property type="match status" value="1"/>
</dbReference>
<keyword evidence="6" id="KW-0472">Membrane</keyword>
<keyword evidence="1 3" id="KW-0378">Hydrolase</keyword>
<dbReference type="Gene3D" id="3.10.50.10">
    <property type="match status" value="1"/>
</dbReference>
<dbReference type="AlphaFoldDB" id="A0A0B7BJT9"/>
<evidence type="ECO:0000256" key="3">
    <source>
        <dbReference type="RuleBase" id="RU000489"/>
    </source>
</evidence>
<dbReference type="InterPro" id="IPR011583">
    <property type="entry name" value="Chitinase_II/V-like_cat"/>
</dbReference>
<dbReference type="InterPro" id="IPR001223">
    <property type="entry name" value="Glyco_hydro18_cat"/>
</dbReference>
<dbReference type="InterPro" id="IPR017853">
    <property type="entry name" value="GH"/>
</dbReference>
<dbReference type="SMART" id="SM00636">
    <property type="entry name" value="Glyco_18"/>
    <property type="match status" value="1"/>
</dbReference>
<organism evidence="9">
    <name type="scientific">Arion vulgaris</name>
    <dbReference type="NCBI Taxonomy" id="1028688"/>
    <lineage>
        <taxon>Eukaryota</taxon>
        <taxon>Metazoa</taxon>
        <taxon>Spiralia</taxon>
        <taxon>Lophotrochozoa</taxon>
        <taxon>Mollusca</taxon>
        <taxon>Gastropoda</taxon>
        <taxon>Heterobranchia</taxon>
        <taxon>Euthyneura</taxon>
        <taxon>Panpulmonata</taxon>
        <taxon>Eupulmonata</taxon>
        <taxon>Stylommatophora</taxon>
        <taxon>Helicina</taxon>
        <taxon>Arionoidea</taxon>
        <taxon>Arionidae</taxon>
        <taxon>Arion</taxon>
    </lineage>
</organism>
<keyword evidence="6" id="KW-1133">Transmembrane helix</keyword>
<gene>
    <name evidence="9" type="primary">ORF192456</name>
</gene>
<sequence>MRALQFETILTILAVGAELASSDFLRVCYFQSWARHRTNVAKYDVENIDPNLCTHLIYSFGKLDINTKQLTASEPAVEEGANGKFSQFNNLKSRNPALKTLISIGGQNETSDGFLAIASSDDIMNTFSSTTVQFLRSRGFDGIDIDWEYPNSGSKAIFTNILKSLNNAFNSDTTRPKLLLTIAGAAGKWNIDPGYDIPEIVKYIDYANLMTYDYTDSTAKLAAFNSPLYSRNNFRFDPTLSTNWTVQYWKSLGMPYSKIVVGVTGVGRRLVLQNVTNTVPGSDVTGDVRVGKYYGINAGLAYPEICEMLATPPARRTFDEEQKNPYLVSGADWVGYDDKQSIGIKLQWMTDLGVAGIMFWALDYDDFTGKFCNDGVYPLLNLIMTKTTTGTPSPSISSSALRSTSPPTAPPITNLPQAPTSTGGNNTISLHSTSTCFIILLTLCSVILFRFILKM</sequence>
<dbReference type="InterPro" id="IPR029070">
    <property type="entry name" value="Chitinase_insertion_sf"/>
</dbReference>
<dbReference type="PROSITE" id="PS01095">
    <property type="entry name" value="GH18_1"/>
    <property type="match status" value="1"/>
</dbReference>
<dbReference type="GO" id="GO:0006032">
    <property type="term" value="P:chitin catabolic process"/>
    <property type="evidence" value="ECO:0007669"/>
    <property type="project" value="TreeGrafter"/>
</dbReference>
<evidence type="ECO:0000256" key="6">
    <source>
        <dbReference type="SAM" id="Phobius"/>
    </source>
</evidence>
<evidence type="ECO:0000259" key="8">
    <source>
        <dbReference type="PROSITE" id="PS51910"/>
    </source>
</evidence>
<name>A0A0B7BJT9_9EUPU</name>
<feature type="compositionally biased region" description="Low complexity" evidence="5">
    <location>
        <begin position="390"/>
        <end position="406"/>
    </location>
</feature>
<protein>
    <recommendedName>
        <fullName evidence="8">GH18 domain-containing protein</fullName>
    </recommendedName>
</protein>
<dbReference type="Pfam" id="PF00704">
    <property type="entry name" value="Glyco_hydro_18"/>
    <property type="match status" value="1"/>
</dbReference>
<dbReference type="PANTHER" id="PTHR11177">
    <property type="entry name" value="CHITINASE"/>
    <property type="match status" value="1"/>
</dbReference>
<dbReference type="GO" id="GO:0008061">
    <property type="term" value="F:chitin binding"/>
    <property type="evidence" value="ECO:0007669"/>
    <property type="project" value="InterPro"/>
</dbReference>
<proteinExistence type="inferred from homology"/>
<accession>A0A0B7BJT9</accession>
<dbReference type="PROSITE" id="PS51910">
    <property type="entry name" value="GH18_2"/>
    <property type="match status" value="1"/>
</dbReference>
<keyword evidence="6" id="KW-0812">Transmembrane</keyword>
<feature type="transmembrane region" description="Helical" evidence="6">
    <location>
        <begin position="430"/>
        <end position="453"/>
    </location>
</feature>
<evidence type="ECO:0000256" key="5">
    <source>
        <dbReference type="SAM" id="MobiDB-lite"/>
    </source>
</evidence>
<dbReference type="PANTHER" id="PTHR11177:SF317">
    <property type="entry name" value="CHITINASE 12-RELATED"/>
    <property type="match status" value="1"/>
</dbReference>
<evidence type="ECO:0000256" key="7">
    <source>
        <dbReference type="SAM" id="SignalP"/>
    </source>
</evidence>
<keyword evidence="2 3" id="KW-0326">Glycosidase</keyword>
<reference evidence="9" key="1">
    <citation type="submission" date="2014-12" db="EMBL/GenBank/DDBJ databases">
        <title>Insight into the proteome of Arion vulgaris.</title>
        <authorList>
            <person name="Aradska J."/>
            <person name="Bulat T."/>
            <person name="Smidak R."/>
            <person name="Sarate P."/>
            <person name="Gangsoo J."/>
            <person name="Sialana F."/>
            <person name="Bilban M."/>
            <person name="Lubec G."/>
        </authorList>
    </citation>
    <scope>NUCLEOTIDE SEQUENCE</scope>
    <source>
        <tissue evidence="9">Skin</tissue>
    </source>
</reference>
<keyword evidence="7" id="KW-0732">Signal</keyword>
<comment type="similarity">
    <text evidence="4">Belongs to the glycosyl hydrolase 18 family.</text>
</comment>
<evidence type="ECO:0000256" key="4">
    <source>
        <dbReference type="RuleBase" id="RU004453"/>
    </source>
</evidence>
<feature type="chain" id="PRO_5002113802" description="GH18 domain-containing protein" evidence="7">
    <location>
        <begin position="23"/>
        <end position="455"/>
    </location>
</feature>
<evidence type="ECO:0000256" key="1">
    <source>
        <dbReference type="ARBA" id="ARBA00022801"/>
    </source>
</evidence>
<dbReference type="EMBL" id="HACG01046297">
    <property type="protein sequence ID" value="CEK93162.1"/>
    <property type="molecule type" value="Transcribed_RNA"/>
</dbReference>
<evidence type="ECO:0000256" key="2">
    <source>
        <dbReference type="ARBA" id="ARBA00023295"/>
    </source>
</evidence>
<dbReference type="InterPro" id="IPR050314">
    <property type="entry name" value="Glycosyl_Hydrlase_18"/>
</dbReference>
<dbReference type="GO" id="GO:0005975">
    <property type="term" value="P:carbohydrate metabolic process"/>
    <property type="evidence" value="ECO:0007669"/>
    <property type="project" value="InterPro"/>
</dbReference>
<evidence type="ECO:0000313" key="9">
    <source>
        <dbReference type="EMBL" id="CEK93162.1"/>
    </source>
</evidence>
<dbReference type="InterPro" id="IPR001579">
    <property type="entry name" value="Glyco_hydro_18_chit_AS"/>
</dbReference>
<dbReference type="SUPFAM" id="SSF51445">
    <property type="entry name" value="(Trans)glycosidases"/>
    <property type="match status" value="1"/>
</dbReference>
<dbReference type="Gene3D" id="3.20.20.80">
    <property type="entry name" value="Glycosidases"/>
    <property type="match status" value="1"/>
</dbReference>
<dbReference type="GO" id="GO:0004568">
    <property type="term" value="F:chitinase activity"/>
    <property type="evidence" value="ECO:0007669"/>
    <property type="project" value="TreeGrafter"/>
</dbReference>